<dbReference type="SUPFAM" id="SSF51126">
    <property type="entry name" value="Pectin lyase-like"/>
    <property type="match status" value="1"/>
</dbReference>
<dbReference type="Proteomes" id="UP000239899">
    <property type="component" value="Unassembled WGS sequence"/>
</dbReference>
<dbReference type="Pfam" id="PF12708">
    <property type="entry name" value="Pect-lyase_RHGA_epim"/>
    <property type="match status" value="1"/>
</dbReference>
<dbReference type="InterPro" id="IPR012334">
    <property type="entry name" value="Pectin_lyas_fold"/>
</dbReference>
<dbReference type="InterPro" id="IPR024535">
    <property type="entry name" value="RHGA/B-epi-like_pectate_lyase"/>
</dbReference>
<accession>A0A2P6TX96</accession>
<sequence length="617" mass="66269">MGNPILALLLALLAGLAAVPAVAQPSVRRWLPTAALLPPARTADWSRAGYRDGDAPLPFAGATYDVKKHFGAKGDGKMDDTKALQVWKAVVAAANKKPGVVLLPAGTYRLSAPLQVTRGGVVLRGAGEEKTRILIDKSLADVYEGSWSQDATGSVLTAWVEAGGFFTFQGEREWSGRNDTRLAAVAAVVAPGDTRIPVDTTEGLAKGKWGHLFATRGAQERQLSAKISAVGASWVQLDRPVPFACGGNSSNASWVCSLHRYVPTLTEGGVERLTIEFTNAGQYGAHATGRGLNAIYMRSATNVWVQQVTVLNSDNAVLLHEVGHSSVPDVTVGTTQPRWRANDTKWQREGHHAIALSACHAVLVARFNISARYYHDLSATAGSLFNVFSGGRAANLNMHHAGGPLANLYTDIDAGLGSRLYGRQLNLFGSWSGSADKCAGWLVAPLNSSMPADLWAEQWFERGSAPAPIKGAHRPVAEAARTACQTFMGDSKDALECFQLVYDHCIPGYTNRNAIPRDLLYREHAVIGSLYRQASRGGDFGTPPQPPAQYSRLCVADPKRAGSGSCKKIKKGDYRIHVPGFNKRPGARCDHVTGQISFVKAHIDSKHRVQVYGRVGH</sequence>
<comment type="caution">
    <text evidence="3">The sequence shown here is derived from an EMBL/GenBank/DDBJ whole genome shotgun (WGS) entry which is preliminary data.</text>
</comment>
<feature type="chain" id="PRO_5015140417" evidence="1">
    <location>
        <begin position="24"/>
        <end position="617"/>
    </location>
</feature>
<keyword evidence="1" id="KW-0732">Signal</keyword>
<organism evidence="3 4">
    <name type="scientific">Chlorella sorokiniana</name>
    <name type="common">Freshwater green alga</name>
    <dbReference type="NCBI Taxonomy" id="3076"/>
    <lineage>
        <taxon>Eukaryota</taxon>
        <taxon>Viridiplantae</taxon>
        <taxon>Chlorophyta</taxon>
        <taxon>core chlorophytes</taxon>
        <taxon>Trebouxiophyceae</taxon>
        <taxon>Chlorellales</taxon>
        <taxon>Chlorellaceae</taxon>
        <taxon>Chlorella clade</taxon>
        <taxon>Chlorella</taxon>
    </lineage>
</organism>
<name>A0A2P6TX96_CHLSO</name>
<dbReference type="Gene3D" id="2.160.20.10">
    <property type="entry name" value="Single-stranded right-handed beta-helix, Pectin lyase-like"/>
    <property type="match status" value="1"/>
</dbReference>
<keyword evidence="4" id="KW-1185">Reference proteome</keyword>
<evidence type="ECO:0000259" key="2">
    <source>
        <dbReference type="Pfam" id="PF12708"/>
    </source>
</evidence>
<dbReference type="AlphaFoldDB" id="A0A2P6TX96"/>
<gene>
    <name evidence="3" type="ORF">C2E21_3059</name>
</gene>
<protein>
    <submittedName>
        <fullName evidence="3">Band 7</fullName>
    </submittedName>
</protein>
<reference evidence="3 4" key="1">
    <citation type="journal article" date="2018" name="Plant J.">
        <title>Genome sequences of Chlorella sorokiniana UTEX 1602 and Micractinium conductrix SAG 241.80: implications to maltose excretion by a green alga.</title>
        <authorList>
            <person name="Arriola M.B."/>
            <person name="Velmurugan N."/>
            <person name="Zhang Y."/>
            <person name="Plunkett M.H."/>
            <person name="Hondzo H."/>
            <person name="Barney B.M."/>
        </authorList>
    </citation>
    <scope>NUCLEOTIDE SEQUENCE [LARGE SCALE GENOMIC DNA]</scope>
    <source>
        <strain evidence="4">UTEX 1602</strain>
    </source>
</reference>
<evidence type="ECO:0000256" key="1">
    <source>
        <dbReference type="SAM" id="SignalP"/>
    </source>
</evidence>
<proteinExistence type="predicted"/>
<dbReference type="InterPro" id="IPR011050">
    <property type="entry name" value="Pectin_lyase_fold/virulence"/>
</dbReference>
<evidence type="ECO:0000313" key="4">
    <source>
        <dbReference type="Proteomes" id="UP000239899"/>
    </source>
</evidence>
<feature type="signal peptide" evidence="1">
    <location>
        <begin position="1"/>
        <end position="23"/>
    </location>
</feature>
<evidence type="ECO:0000313" key="3">
    <source>
        <dbReference type="EMBL" id="PRW58679.1"/>
    </source>
</evidence>
<feature type="domain" description="Rhamnogalacturonase A/B/Epimerase-like pectate lyase" evidence="2">
    <location>
        <begin position="68"/>
        <end position="138"/>
    </location>
</feature>
<dbReference type="OrthoDB" id="509184at2759"/>
<dbReference type="EMBL" id="LHPG02000005">
    <property type="protein sequence ID" value="PRW58679.1"/>
    <property type="molecule type" value="Genomic_DNA"/>
</dbReference>